<dbReference type="Proteomes" id="UP000435877">
    <property type="component" value="Unassembled WGS sequence"/>
</dbReference>
<keyword evidence="5" id="KW-1185">Reference proteome</keyword>
<dbReference type="Gene3D" id="3.20.20.70">
    <property type="entry name" value="Aldolase class I"/>
    <property type="match status" value="1"/>
</dbReference>
<dbReference type="EC" id="1.-.-.-" evidence="4"/>
<dbReference type="GO" id="GO:0010181">
    <property type="term" value="F:FMN binding"/>
    <property type="evidence" value="ECO:0007669"/>
    <property type="project" value="InterPro"/>
</dbReference>
<proteinExistence type="predicted"/>
<evidence type="ECO:0000313" key="2">
    <source>
        <dbReference type="EMBL" id="CAA0111074.1"/>
    </source>
</evidence>
<dbReference type="EMBL" id="CACSIM010000008">
    <property type="protein sequence ID" value="CAA0122473.1"/>
    <property type="molecule type" value="Genomic_DNA"/>
</dbReference>
<dbReference type="Pfam" id="PF00724">
    <property type="entry name" value="Oxidored_FMN"/>
    <property type="match status" value="1"/>
</dbReference>
<dbReference type="GO" id="GO:0005829">
    <property type="term" value="C:cytosol"/>
    <property type="evidence" value="ECO:0007669"/>
    <property type="project" value="TreeGrafter"/>
</dbReference>
<reference evidence="5 6" key="1">
    <citation type="submission" date="2019-11" db="EMBL/GenBank/DDBJ databases">
        <authorList>
            <person name="Holert J."/>
        </authorList>
    </citation>
    <scope>NUCLEOTIDE SEQUENCE [LARGE SCALE GENOMIC DNA]</scope>
    <source>
        <strain evidence="4">BC3_2A</strain>
        <strain evidence="2">SB11_1A</strain>
    </source>
</reference>
<dbReference type="RefSeq" id="WP_159270020.1">
    <property type="nucleotide sequence ID" value="NZ_CACSIK010000003.1"/>
</dbReference>
<dbReference type="EMBL" id="CACSIK010000003">
    <property type="protein sequence ID" value="CAA0111074.1"/>
    <property type="molecule type" value="Genomic_DNA"/>
</dbReference>
<dbReference type="AlphaFoldDB" id="A0A5S9QVL7"/>
<dbReference type="InterPro" id="IPR001155">
    <property type="entry name" value="OxRdtase_FMN_N"/>
</dbReference>
<dbReference type="InterPro" id="IPR045247">
    <property type="entry name" value="Oye-like"/>
</dbReference>
<name>A0A5S9QVL7_9GAMM</name>
<dbReference type="CDD" id="cd04747">
    <property type="entry name" value="OYE_like_5_FMN"/>
    <property type="match status" value="1"/>
</dbReference>
<accession>A0A5S9QVL7</accession>
<dbReference type="FunFam" id="3.20.20.70:FF:000262">
    <property type="entry name" value="NADH:flavin oxidoreductase"/>
    <property type="match status" value="1"/>
</dbReference>
<keyword evidence="4" id="KW-0560">Oxidoreductase</keyword>
<dbReference type="EMBL" id="CACSIM010000006">
    <property type="protein sequence ID" value="CAA0118436.1"/>
    <property type="molecule type" value="Genomic_DNA"/>
</dbReference>
<evidence type="ECO:0000313" key="3">
    <source>
        <dbReference type="EMBL" id="CAA0118436.1"/>
    </source>
</evidence>
<dbReference type="PANTHER" id="PTHR22893">
    <property type="entry name" value="NADH OXIDOREDUCTASE-RELATED"/>
    <property type="match status" value="1"/>
</dbReference>
<evidence type="ECO:0000313" key="4">
    <source>
        <dbReference type="EMBL" id="CAA0122473.1"/>
    </source>
</evidence>
<dbReference type="InterPro" id="IPR013785">
    <property type="entry name" value="Aldolase_TIM"/>
</dbReference>
<gene>
    <name evidence="2" type="ORF">IHBHHGIJ_03262</name>
    <name evidence="3" type="ORF">KFEGEMFD_03475</name>
    <name evidence="4" type="ORF">KFEGEMFD_04007</name>
</gene>
<organism evidence="4 6">
    <name type="scientific">Zhongshania aliphaticivorans</name>
    <dbReference type="NCBI Taxonomy" id="1470434"/>
    <lineage>
        <taxon>Bacteria</taxon>
        <taxon>Pseudomonadati</taxon>
        <taxon>Pseudomonadota</taxon>
        <taxon>Gammaproteobacteria</taxon>
        <taxon>Cellvibrionales</taxon>
        <taxon>Spongiibacteraceae</taxon>
        <taxon>Zhongshania</taxon>
    </lineage>
</organism>
<dbReference type="Proteomes" id="UP000439591">
    <property type="component" value="Unassembled WGS sequence"/>
</dbReference>
<dbReference type="GO" id="GO:0016491">
    <property type="term" value="F:oxidoreductase activity"/>
    <property type="evidence" value="ECO:0007669"/>
    <property type="project" value="UniProtKB-KW"/>
</dbReference>
<dbReference type="PANTHER" id="PTHR22893:SF55">
    <property type="entry name" value="OXIDOREDUCTASE-RELATED"/>
    <property type="match status" value="1"/>
</dbReference>
<evidence type="ECO:0000313" key="5">
    <source>
        <dbReference type="Proteomes" id="UP000435877"/>
    </source>
</evidence>
<protein>
    <submittedName>
        <fullName evidence="4">NADH oxidase</fullName>
        <ecNumber evidence="4">1.-.-.-</ecNumber>
    </submittedName>
</protein>
<feature type="domain" description="NADH:flavin oxidoreductase/NADH oxidase N-terminal" evidence="1">
    <location>
        <begin position="6"/>
        <end position="349"/>
    </location>
</feature>
<dbReference type="SUPFAM" id="SSF51395">
    <property type="entry name" value="FMN-linked oxidoreductases"/>
    <property type="match status" value="1"/>
</dbReference>
<dbReference type="OrthoDB" id="8523426at2"/>
<evidence type="ECO:0000259" key="1">
    <source>
        <dbReference type="Pfam" id="PF00724"/>
    </source>
</evidence>
<sequence length="364" mass="39810">MNTSALFTPFELGNLKLANRTVMAPMTRGFSPNGVPTDAVAEYYRKRAEGGVGLIITEGTLINHPAASGDPSYPSFYGEEALAGWKKVVDAVHAAGGKIIPQIWHVGATRRPGTGPVPDAPSVSPSGLVSKDKKVFEALSLDEINVLIAAYAQAAYDAKEIGFDGVEIHGAHGYLIDQFFWADTNVRTDQYGGSLQARSQFAIDIIKAIRERCGSDFTIIFRWSQWKQQDYTARLTTTPEELAEFLTPLSDAGVDIFHCSQRRFWEPEFEGSDMNLAGWTKKITGKPTISVGSVGLDQEFLTSFQGEGASVANIDNLLEKMNSNEFDLIAIGRSLLANPDWVNKVKAGQLDELKPFTQENISQL</sequence>
<evidence type="ECO:0000313" key="6">
    <source>
        <dbReference type="Proteomes" id="UP000439591"/>
    </source>
</evidence>